<accession>A0A3A2ZI89</accession>
<dbReference type="STRING" id="2070753.A0A3A2ZI89"/>
<gene>
    <name evidence="1" type="ORF">PHISCL_10702</name>
</gene>
<evidence type="ECO:0000313" key="2">
    <source>
        <dbReference type="Proteomes" id="UP000266188"/>
    </source>
</evidence>
<reference evidence="2" key="1">
    <citation type="submission" date="2017-02" db="EMBL/GenBank/DDBJ databases">
        <authorList>
            <person name="Tafer H."/>
            <person name="Lopandic K."/>
        </authorList>
    </citation>
    <scope>NUCLEOTIDE SEQUENCE [LARGE SCALE GENOMIC DNA]</scope>
    <source>
        <strain evidence="2">CBS 366.77</strain>
    </source>
</reference>
<keyword evidence="2" id="KW-1185">Reference proteome</keyword>
<name>A0A3A2ZI89_9EURO</name>
<organism evidence="1 2">
    <name type="scientific">Aspergillus sclerotialis</name>
    <dbReference type="NCBI Taxonomy" id="2070753"/>
    <lineage>
        <taxon>Eukaryota</taxon>
        <taxon>Fungi</taxon>
        <taxon>Dikarya</taxon>
        <taxon>Ascomycota</taxon>
        <taxon>Pezizomycotina</taxon>
        <taxon>Eurotiomycetes</taxon>
        <taxon>Eurotiomycetidae</taxon>
        <taxon>Eurotiales</taxon>
        <taxon>Aspergillaceae</taxon>
        <taxon>Aspergillus</taxon>
        <taxon>Aspergillus subgen. Polypaecilum</taxon>
    </lineage>
</organism>
<proteinExistence type="predicted"/>
<dbReference type="OrthoDB" id="1334205at2759"/>
<sequence length="82" mass="9636">MTFTMNPVADPQAIVSGPTYRFTILTDRLLRYEWAADGQFEDRASTFAINRQFHIPKFRVVENDDGLEIITDHFHLSYDKQR</sequence>
<feature type="non-terminal residue" evidence="1">
    <location>
        <position position="82"/>
    </location>
</feature>
<dbReference type="Proteomes" id="UP000266188">
    <property type="component" value="Unassembled WGS sequence"/>
</dbReference>
<keyword evidence="1" id="KW-0378">Hydrolase</keyword>
<dbReference type="GO" id="GO:0016787">
    <property type="term" value="F:hydrolase activity"/>
    <property type="evidence" value="ECO:0007669"/>
    <property type="project" value="UniProtKB-KW"/>
</dbReference>
<protein>
    <submittedName>
        <fullName evidence="1">Glycosyl hydrolases family 31</fullName>
    </submittedName>
</protein>
<dbReference type="EMBL" id="MVGC01002041">
    <property type="protein sequence ID" value="RJE16961.1"/>
    <property type="molecule type" value="Genomic_DNA"/>
</dbReference>
<dbReference type="AlphaFoldDB" id="A0A3A2ZI89"/>
<evidence type="ECO:0000313" key="1">
    <source>
        <dbReference type="EMBL" id="RJE16961.1"/>
    </source>
</evidence>
<comment type="caution">
    <text evidence="1">The sequence shown here is derived from an EMBL/GenBank/DDBJ whole genome shotgun (WGS) entry which is preliminary data.</text>
</comment>